<dbReference type="Proteomes" id="UP000324800">
    <property type="component" value="Unassembled WGS sequence"/>
</dbReference>
<dbReference type="EMBL" id="SNRW01001137">
    <property type="protein sequence ID" value="KAA6397621.1"/>
    <property type="molecule type" value="Genomic_DNA"/>
</dbReference>
<dbReference type="PANTHER" id="PTHR33205:SF1">
    <property type="entry name" value="TRANSMEMBRANE PROTEIN"/>
    <property type="match status" value="1"/>
</dbReference>
<feature type="compositionally biased region" description="Polar residues" evidence="1">
    <location>
        <begin position="239"/>
        <end position="249"/>
    </location>
</feature>
<dbReference type="AlphaFoldDB" id="A0A5J4WRT0"/>
<accession>A0A5J4WRT0</accession>
<reference evidence="2 3" key="1">
    <citation type="submission" date="2019-03" db="EMBL/GenBank/DDBJ databases">
        <title>Single cell metagenomics reveals metabolic interactions within the superorganism composed of flagellate Streblomastix strix and complex community of Bacteroidetes bacteria on its surface.</title>
        <authorList>
            <person name="Treitli S.C."/>
            <person name="Kolisko M."/>
            <person name="Husnik F."/>
            <person name="Keeling P."/>
            <person name="Hampl V."/>
        </authorList>
    </citation>
    <scope>NUCLEOTIDE SEQUENCE [LARGE SCALE GENOMIC DNA]</scope>
    <source>
        <strain evidence="2">ST1C</strain>
    </source>
</reference>
<organism evidence="2 3">
    <name type="scientific">Streblomastix strix</name>
    <dbReference type="NCBI Taxonomy" id="222440"/>
    <lineage>
        <taxon>Eukaryota</taxon>
        <taxon>Metamonada</taxon>
        <taxon>Preaxostyla</taxon>
        <taxon>Oxymonadida</taxon>
        <taxon>Streblomastigidae</taxon>
        <taxon>Streblomastix</taxon>
    </lineage>
</organism>
<evidence type="ECO:0000256" key="1">
    <source>
        <dbReference type="SAM" id="MobiDB-lite"/>
    </source>
</evidence>
<dbReference type="OrthoDB" id="10264344at2759"/>
<sequence>MVRSKSCYRPCGPQHKPNPTAICVQNFDDSQNLAIRISYRGLLRSSSMQEPRHPLSKQVSKCNRFYGRVIRLSQSLHLWQPTVASGYRSDVYSPINHHPPPTIALYNMQFKHYFRNFVAAPCNTELYLIRPNNPQCRPVVYIGYKVTTFNWQILQRVDFSRIHHTRVNLPITIIRRDQCSYKATFFYIFMGSNPYPKCVNDPSAGSPTETLLRLLLPLNNKIHYSSRMTTTEELPPQLQPHNPNISSDHSIGRSDGRCVQRAGTQSAQADDLRLLARQGFKRLPNQEILSNQVLPINPQNSRSLLAKLVDPIIVARVRPRTSKGITDLLLPQTSAHVQTMVVLLRNPKRELANPYTPEDIYGLTNLA</sequence>
<name>A0A5J4WRT0_9EUKA</name>
<evidence type="ECO:0000313" key="3">
    <source>
        <dbReference type="Proteomes" id="UP000324800"/>
    </source>
</evidence>
<gene>
    <name evidence="2" type="ORF">EZS28_006848</name>
</gene>
<protein>
    <submittedName>
        <fullName evidence="2">Uncharacterized protein</fullName>
    </submittedName>
</protein>
<feature type="region of interest" description="Disordered" evidence="1">
    <location>
        <begin position="233"/>
        <end position="256"/>
    </location>
</feature>
<dbReference type="AntiFam" id="ANF00034">
    <property type="entry name" value="Antisense to 5.8S rRNA"/>
</dbReference>
<proteinExistence type="predicted"/>
<comment type="caution">
    <text evidence="2">The sequence shown here is derived from an EMBL/GenBank/DDBJ whole genome shotgun (WGS) entry which is preliminary data.</text>
</comment>
<dbReference type="PANTHER" id="PTHR33205">
    <property type="entry name" value="TRANSMEMBRANE PROTEIN"/>
    <property type="match status" value="1"/>
</dbReference>
<evidence type="ECO:0000313" key="2">
    <source>
        <dbReference type="EMBL" id="KAA6397621.1"/>
    </source>
</evidence>